<organism evidence="1 2">
    <name type="scientific">Roseibium aggregatum</name>
    <dbReference type="NCBI Taxonomy" id="187304"/>
    <lineage>
        <taxon>Bacteria</taxon>
        <taxon>Pseudomonadati</taxon>
        <taxon>Pseudomonadota</taxon>
        <taxon>Alphaproteobacteria</taxon>
        <taxon>Hyphomicrobiales</taxon>
        <taxon>Stappiaceae</taxon>
        <taxon>Roseibium</taxon>
    </lineage>
</organism>
<comment type="caution">
    <text evidence="1">The sequence shown here is derived from an EMBL/GenBank/DDBJ whole genome shotgun (WGS) entry which is preliminary data.</text>
</comment>
<evidence type="ECO:0000313" key="1">
    <source>
        <dbReference type="EMBL" id="MBD1547333.1"/>
    </source>
</evidence>
<dbReference type="RefSeq" id="WP_190292089.1">
    <property type="nucleotide sequence ID" value="NZ_JABFCZ010000014.1"/>
</dbReference>
<sequence length="159" mass="17703">MLTDPLSDRLARFVESVGIPVRTVSLPEPTFLPGLDIRYGELLIDEERLLYPGDILHEAGHIAVSDTDERRKEKLDPSPGDEMATIAWSWAALCHLGLSPEVVFHPEGYKGDAAALIENFSTGHYIGVPLLQLYGLSYEPRPAAEEGVAPYPHMLRWLR</sequence>
<gene>
    <name evidence="1" type="ORF">HK439_13780</name>
</gene>
<evidence type="ECO:0000313" key="2">
    <source>
        <dbReference type="Proteomes" id="UP000598467"/>
    </source>
</evidence>
<dbReference type="AlphaFoldDB" id="A0A926P1M7"/>
<dbReference type="Proteomes" id="UP000598467">
    <property type="component" value="Unassembled WGS sequence"/>
</dbReference>
<reference evidence="1" key="1">
    <citation type="submission" date="2020-05" db="EMBL/GenBank/DDBJ databases">
        <title>Identification of trans-AT polyketide cluster in two marine bacteria, producers of a novel glutaramide-containing polyketide sesbanimide D and analogs.</title>
        <authorList>
            <person name="Kacar D."/>
            <person name="Rodriguez P."/>
            <person name="Canedo L."/>
            <person name="Gonzalez E."/>
            <person name="Galan B."/>
            <person name="De La Calle F."/>
            <person name="Garcia J.L."/>
        </authorList>
    </citation>
    <scope>NUCLEOTIDE SEQUENCE</scope>
    <source>
        <strain evidence="1">PHM038</strain>
    </source>
</reference>
<accession>A0A926P1M7</accession>
<dbReference type="EMBL" id="JABFCZ010000014">
    <property type="protein sequence ID" value="MBD1547333.1"/>
    <property type="molecule type" value="Genomic_DNA"/>
</dbReference>
<protein>
    <submittedName>
        <fullName evidence="1">Uncharacterized protein</fullName>
    </submittedName>
</protein>
<name>A0A926P1M7_9HYPH</name>
<proteinExistence type="predicted"/>